<dbReference type="EMBL" id="MWQN01000004">
    <property type="protein sequence ID" value="OPC76967.1"/>
    <property type="molecule type" value="Genomic_DNA"/>
</dbReference>
<organism evidence="1 2">
    <name type="scientific">Embleya scabrispora</name>
    <dbReference type="NCBI Taxonomy" id="159449"/>
    <lineage>
        <taxon>Bacteria</taxon>
        <taxon>Bacillati</taxon>
        <taxon>Actinomycetota</taxon>
        <taxon>Actinomycetes</taxon>
        <taxon>Kitasatosporales</taxon>
        <taxon>Streptomycetaceae</taxon>
        <taxon>Embleya</taxon>
    </lineage>
</organism>
<accession>A0A1T3NJD5</accession>
<comment type="caution">
    <text evidence="1">The sequence shown here is derived from an EMBL/GenBank/DDBJ whole genome shotgun (WGS) entry which is preliminary data.</text>
</comment>
<evidence type="ECO:0000313" key="1">
    <source>
        <dbReference type="EMBL" id="OPC76967.1"/>
    </source>
</evidence>
<dbReference type="Proteomes" id="UP000190037">
    <property type="component" value="Unassembled WGS sequence"/>
</dbReference>
<dbReference type="InterPro" id="IPR029063">
    <property type="entry name" value="SAM-dependent_MTases_sf"/>
</dbReference>
<gene>
    <name evidence="1" type="ORF">B4N89_40975</name>
</gene>
<dbReference type="Gene3D" id="3.40.50.150">
    <property type="entry name" value="Vaccinia Virus protein VP39"/>
    <property type="match status" value="1"/>
</dbReference>
<evidence type="ECO:0000313" key="2">
    <source>
        <dbReference type="Proteomes" id="UP000190037"/>
    </source>
</evidence>
<name>A0A1T3NJD5_9ACTN</name>
<dbReference type="STRING" id="159449.B4N89_40975"/>
<dbReference type="AlphaFoldDB" id="A0A1T3NJD5"/>
<dbReference type="RefSeq" id="WP_078981726.1">
    <property type="nucleotide sequence ID" value="NZ_MWQN01000004.1"/>
</dbReference>
<sequence>MTSRWTTATPHAHRARADAVFLRGDMREPPEIAPVGFFTPEQDLDVLHAFHRALRPGGLLPMHTMVTVPGLTDGRIPAEERRRLPGGRHLIARRHLDPDTRREHGEHAVTPCDVRVYTPDEYTGLCRRAGFTATTCHGASYRDTSRNLIVLAHH</sequence>
<keyword evidence="2" id="KW-1185">Reference proteome</keyword>
<dbReference type="SUPFAM" id="SSF53335">
    <property type="entry name" value="S-adenosyl-L-methionine-dependent methyltransferases"/>
    <property type="match status" value="1"/>
</dbReference>
<reference evidence="1 2" key="1">
    <citation type="submission" date="2017-03" db="EMBL/GenBank/DDBJ databases">
        <title>Draft genome sequence of Streptomyces scabrisporus NF3, endophyte isolated from Amphipterygium adstringens.</title>
        <authorList>
            <person name="Vazquez M."/>
            <person name="Ceapa C.D."/>
            <person name="Rodriguez Luna D."/>
            <person name="Sanchez Esquivel S."/>
        </authorList>
    </citation>
    <scope>NUCLEOTIDE SEQUENCE [LARGE SCALE GENOMIC DNA]</scope>
    <source>
        <strain evidence="1 2">NF3</strain>
    </source>
</reference>
<dbReference type="OrthoDB" id="279734at2"/>
<proteinExistence type="predicted"/>
<protein>
    <submittedName>
        <fullName evidence="1">Uncharacterized protein</fullName>
    </submittedName>
</protein>